<organism evidence="1">
    <name type="scientific">Escherichia coli</name>
    <dbReference type="NCBI Taxonomy" id="562"/>
    <lineage>
        <taxon>Bacteria</taxon>
        <taxon>Pseudomonadati</taxon>
        <taxon>Pseudomonadota</taxon>
        <taxon>Gammaproteobacteria</taxon>
        <taxon>Enterobacterales</taxon>
        <taxon>Enterobacteriaceae</taxon>
        <taxon>Escherichia</taxon>
    </lineage>
</organism>
<gene>
    <name evidence="1" type="ORF">GKG27_27830</name>
</gene>
<accession>A0A6C9EFM7</accession>
<feature type="non-terminal residue" evidence="1">
    <location>
        <position position="95"/>
    </location>
</feature>
<sequence>MATRREAPARGILGVHAGFFMAVYGCRKTRARSSAQGRDPAGIGRGWACATTMDTRELPLQALEQAISWAASHGSTDGLVHHADHGVRYISTVCT</sequence>
<dbReference type="EMBL" id="WKYP01000398">
    <property type="protein sequence ID" value="MSD82736.1"/>
    <property type="molecule type" value="Genomic_DNA"/>
</dbReference>
<comment type="caution">
    <text evidence="1">The sequence shown here is derived from an EMBL/GenBank/DDBJ whole genome shotgun (WGS) entry which is preliminary data.</text>
</comment>
<name>A0A6C9EFM7_ECOLX</name>
<dbReference type="PROSITE" id="PS51257">
    <property type="entry name" value="PROKAR_LIPOPROTEIN"/>
    <property type="match status" value="1"/>
</dbReference>
<reference evidence="1" key="1">
    <citation type="journal article" date="2019" name="Nat. Med.">
        <title>A library of human gut bacterial isolates paired with longitudinal multiomics data enables mechanistic microbiome research.</title>
        <authorList>
            <person name="Poyet M."/>
            <person name="Groussin M."/>
            <person name="Gibbons S.M."/>
            <person name="Avila-Pacheco J."/>
            <person name="Jiang X."/>
            <person name="Kearney S.M."/>
            <person name="Perrotta A.R."/>
            <person name="Berdy B."/>
            <person name="Zhao S."/>
            <person name="Lieberman T.D."/>
            <person name="Swanson P.K."/>
            <person name="Smith M."/>
            <person name="Roesemann S."/>
            <person name="Alexander J.E."/>
            <person name="Rich S.A."/>
            <person name="Livny J."/>
            <person name="Vlamakis H."/>
            <person name="Clish C."/>
            <person name="Bullock K."/>
            <person name="Deik A."/>
            <person name="Scott J."/>
            <person name="Pierce K.A."/>
            <person name="Xavier R.J."/>
            <person name="Alm E.J."/>
        </authorList>
    </citation>
    <scope>NUCLEOTIDE SEQUENCE</scope>
    <source>
        <strain evidence="1">BIOML-A260</strain>
    </source>
</reference>
<evidence type="ECO:0000313" key="1">
    <source>
        <dbReference type="EMBL" id="MSD82736.1"/>
    </source>
</evidence>
<protein>
    <submittedName>
        <fullName evidence="1">IS3 family transposase</fullName>
    </submittedName>
</protein>
<dbReference type="AlphaFoldDB" id="A0A6C9EFM7"/>
<proteinExistence type="predicted"/>